<feature type="compositionally biased region" description="Low complexity" evidence="2">
    <location>
        <begin position="150"/>
        <end position="161"/>
    </location>
</feature>
<feature type="compositionally biased region" description="Low complexity" evidence="2">
    <location>
        <begin position="884"/>
        <end position="902"/>
    </location>
</feature>
<feature type="region of interest" description="Disordered" evidence="2">
    <location>
        <begin position="1"/>
        <end position="185"/>
    </location>
</feature>
<feature type="region of interest" description="Disordered" evidence="2">
    <location>
        <begin position="653"/>
        <end position="673"/>
    </location>
</feature>
<feature type="compositionally biased region" description="Basic and acidic residues" evidence="2">
    <location>
        <begin position="296"/>
        <end position="307"/>
    </location>
</feature>
<feature type="compositionally biased region" description="Basic and acidic residues" evidence="2">
    <location>
        <begin position="102"/>
        <end position="115"/>
    </location>
</feature>
<evidence type="ECO:0000256" key="2">
    <source>
        <dbReference type="SAM" id="MobiDB-lite"/>
    </source>
</evidence>
<gene>
    <name evidence="3" type="ORF">ABB37_01442</name>
</gene>
<proteinExistence type="predicted"/>
<feature type="region of interest" description="Disordered" evidence="2">
    <location>
        <begin position="459"/>
        <end position="531"/>
    </location>
</feature>
<feature type="compositionally biased region" description="Low complexity" evidence="2">
    <location>
        <begin position="835"/>
        <end position="847"/>
    </location>
</feature>
<feature type="compositionally biased region" description="Low complexity" evidence="2">
    <location>
        <begin position="322"/>
        <end position="333"/>
    </location>
</feature>
<feature type="region of interest" description="Disordered" evidence="2">
    <location>
        <begin position="290"/>
        <end position="362"/>
    </location>
</feature>
<feature type="compositionally biased region" description="Low complexity" evidence="2">
    <location>
        <begin position="858"/>
        <end position="871"/>
    </location>
</feature>
<evidence type="ECO:0000313" key="4">
    <source>
        <dbReference type="Proteomes" id="UP000037923"/>
    </source>
</evidence>
<dbReference type="VEuPathDB" id="TriTrypDB:LpyrH10_02_4160"/>
<sequence length="1084" mass="111284">MSEPSSSTGANAATVTAPARPSGGYGASLHVDTPARNFGSYGGSGSVGGIRSPWIATGELGSPLDDNRSIASSTRSTRRRRGAPESAAAADEGKVWAQTFSDLERMQQENKERMHGSVRSGRSSPSDVPFFRAASTSSFRNSVRRRRWHAASGANGMDGAAAGSGGGGEEGPLVTVTDTSPQPSAAHAPRLIATDVMEASAVATTAAEPGSAAGVGSPSEPLSFASTVVEDPARQASTRSYLSGLPKWLKSRSTETPQKTTAQPTTEQELAHSCGGANEETEIAAGEAELASQNHDTQHIEEKDHDQTPVSNSEDIAKKAGSVSSNVSSTPPSLKERATGPQVQQGGSFRSSPLSGAACDTTTTTKATASSTSAALRGHQGISATSSPLMQTYLARHTRTAAMAQAAPSASTPSKAQDYSVALVDATTAGSSEADVAELAAPAPNVGVSPVSLGVIEAADEEDSARRSAPPQATPPPSIVQKEDERPRVKDASVAAADRAQLPAALAVDNDDERESEMTDGIGGQSTMRTSNAAFAPMTITTESTALAATTGAHTNSDHTSTSPVRSTKAKQPARVAQLDVSVNKPVVAHPIPHSPSRSATLADENAVPTSVANSASRERLSASSSREGPAPSAPRPFRQRKSISVLYPDAVEQPQQHPTAPEKTHGTSSGHLHRSTALFELRRQQVLLDRQERELRAAAEERARVGATTHTAIAKKKTFAATTGLPESRGAAAVLAATAPTPAKEKSVKPVVEQEDRQTVRPARRPLSAAASSSAASATSAATKTAMTTPLAVNGRPRFAMVSSTSERRPVGTASVAGAANASTTMVVSPPPTAASTSTRTATSAPHYTTAGHSMDSTHPSTTPASSSSAVAGQTRKPAALRTSPSPTRASGAAPTTTTSSVGLNTVDTRAGTSAADTAETAGPTTRADTPALSPVVTRAQLHSAGGSSRKEMAAPGVGISSGGDVRPVKRRLSTKLTTPITLRTPYSGALNYDKPAKPASHEAAIVKPSTVNPVRREKNSSVPVVASEALPVVEAATAETPAAPQPASEEHRPAPFCVECGQRHVDDSAKFCAACGHKRVFL</sequence>
<name>A0A0N0DZ88_LEPPY</name>
<feature type="region of interest" description="Disordered" evidence="2">
    <location>
        <begin position="248"/>
        <end position="268"/>
    </location>
</feature>
<dbReference type="EMBL" id="LGTL01000002">
    <property type="protein sequence ID" value="KPA85015.1"/>
    <property type="molecule type" value="Genomic_DNA"/>
</dbReference>
<feature type="compositionally biased region" description="Polar residues" evidence="2">
    <location>
        <begin position="341"/>
        <end position="354"/>
    </location>
</feature>
<dbReference type="GeneID" id="26901737"/>
<organism evidence="3 4">
    <name type="scientific">Leptomonas pyrrhocoris</name>
    <name type="common">Firebug parasite</name>
    <dbReference type="NCBI Taxonomy" id="157538"/>
    <lineage>
        <taxon>Eukaryota</taxon>
        <taxon>Discoba</taxon>
        <taxon>Euglenozoa</taxon>
        <taxon>Kinetoplastea</taxon>
        <taxon>Metakinetoplastina</taxon>
        <taxon>Trypanosomatida</taxon>
        <taxon>Trypanosomatidae</taxon>
        <taxon>Leishmaniinae</taxon>
        <taxon>Leptomonas</taxon>
    </lineage>
</organism>
<dbReference type="OMA" id="AVTQPRM"/>
<feature type="compositionally biased region" description="Polar residues" evidence="2">
    <location>
        <begin position="551"/>
        <end position="566"/>
    </location>
</feature>
<feature type="region of interest" description="Disordered" evidence="2">
    <location>
        <begin position="746"/>
        <end position="793"/>
    </location>
</feature>
<feature type="region of interest" description="Disordered" evidence="2">
    <location>
        <begin position="824"/>
        <end position="967"/>
    </location>
</feature>
<keyword evidence="1" id="KW-0175">Coiled coil</keyword>
<evidence type="ECO:0000256" key="1">
    <source>
        <dbReference type="SAM" id="Coils"/>
    </source>
</evidence>
<feature type="coiled-coil region" evidence="1">
    <location>
        <begin position="682"/>
        <end position="709"/>
    </location>
</feature>
<feature type="compositionally biased region" description="Basic and acidic residues" evidence="2">
    <location>
        <begin position="481"/>
        <end position="491"/>
    </location>
</feature>
<feature type="compositionally biased region" description="Basic and acidic residues" evidence="2">
    <location>
        <begin position="746"/>
        <end position="760"/>
    </location>
</feature>
<dbReference type="Proteomes" id="UP000037923">
    <property type="component" value="Unassembled WGS sequence"/>
</dbReference>
<protein>
    <recommendedName>
        <fullName evidence="5">Zinc-ribbon domain-containing protein</fullName>
    </recommendedName>
</protein>
<feature type="compositionally biased region" description="Low complexity" evidence="2">
    <location>
        <begin position="769"/>
        <end position="790"/>
    </location>
</feature>
<evidence type="ECO:0008006" key="5">
    <source>
        <dbReference type="Google" id="ProtNLM"/>
    </source>
</evidence>
<comment type="caution">
    <text evidence="3">The sequence shown here is derived from an EMBL/GenBank/DDBJ whole genome shotgun (WGS) entry which is preliminary data.</text>
</comment>
<feature type="compositionally biased region" description="Low complexity" evidence="2">
    <location>
        <begin position="495"/>
        <end position="507"/>
    </location>
</feature>
<feature type="compositionally biased region" description="Polar residues" evidence="2">
    <location>
        <begin position="1"/>
        <end position="14"/>
    </location>
</feature>
<keyword evidence="4" id="KW-1185">Reference proteome</keyword>
<dbReference type="AlphaFoldDB" id="A0A0N0DZ88"/>
<dbReference type="OrthoDB" id="267201at2759"/>
<feature type="compositionally biased region" description="Polar residues" evidence="2">
    <location>
        <begin position="254"/>
        <end position="268"/>
    </location>
</feature>
<evidence type="ECO:0000313" key="3">
    <source>
        <dbReference type="EMBL" id="KPA85015.1"/>
    </source>
</evidence>
<accession>A0A0N0DZ88</accession>
<feature type="compositionally biased region" description="Polar residues" evidence="2">
    <location>
        <begin position="903"/>
        <end position="917"/>
    </location>
</feature>
<dbReference type="RefSeq" id="XP_015663454.1">
    <property type="nucleotide sequence ID" value="XM_015797934.1"/>
</dbReference>
<reference evidence="3 4" key="1">
    <citation type="submission" date="2015-07" db="EMBL/GenBank/DDBJ databases">
        <title>High-quality genome of monoxenous trypanosomatid Leptomonas pyrrhocoris.</title>
        <authorList>
            <person name="Flegontov P."/>
            <person name="Butenko A."/>
            <person name="Firsov S."/>
            <person name="Vlcek C."/>
            <person name="Logacheva M.D."/>
            <person name="Field M."/>
            <person name="Filatov D."/>
            <person name="Flegontova O."/>
            <person name="Gerasimov E."/>
            <person name="Jackson A.P."/>
            <person name="Kelly S."/>
            <person name="Opperdoes F."/>
            <person name="O'Reilly A."/>
            <person name="Votypka J."/>
            <person name="Yurchenko V."/>
            <person name="Lukes J."/>
        </authorList>
    </citation>
    <scope>NUCLEOTIDE SEQUENCE [LARGE SCALE GENOMIC DNA]</scope>
    <source>
        <strain evidence="3">H10</strain>
    </source>
</reference>
<feature type="region of interest" description="Disordered" evidence="2">
    <location>
        <begin position="551"/>
        <end position="641"/>
    </location>
</feature>